<reference evidence="3" key="1">
    <citation type="submission" date="2023-07" db="EMBL/GenBank/DDBJ databases">
        <title>30 novel species of actinomycetes from the DSMZ collection.</title>
        <authorList>
            <person name="Nouioui I."/>
        </authorList>
    </citation>
    <scope>NUCLEOTIDE SEQUENCE [LARGE SCALE GENOMIC DNA]</scope>
    <source>
        <strain evidence="3">DSM 44399</strain>
    </source>
</reference>
<feature type="region of interest" description="Disordered" evidence="1">
    <location>
        <begin position="1"/>
        <end position="32"/>
    </location>
</feature>
<dbReference type="EMBL" id="JAVREH010000038">
    <property type="protein sequence ID" value="MDT0263416.1"/>
    <property type="molecule type" value="Genomic_DNA"/>
</dbReference>
<keyword evidence="3" id="KW-1185">Reference proteome</keyword>
<feature type="compositionally biased region" description="Polar residues" evidence="1">
    <location>
        <begin position="1"/>
        <end position="11"/>
    </location>
</feature>
<evidence type="ECO:0000313" key="3">
    <source>
        <dbReference type="Proteomes" id="UP001183176"/>
    </source>
</evidence>
<comment type="caution">
    <text evidence="2">The sequence shown here is derived from an EMBL/GenBank/DDBJ whole genome shotgun (WGS) entry which is preliminary data.</text>
</comment>
<dbReference type="Proteomes" id="UP001183176">
    <property type="component" value="Unassembled WGS sequence"/>
</dbReference>
<gene>
    <name evidence="2" type="ORF">RM423_18700</name>
</gene>
<proteinExistence type="predicted"/>
<evidence type="ECO:0000313" key="2">
    <source>
        <dbReference type="EMBL" id="MDT0263416.1"/>
    </source>
</evidence>
<name>A0ABU2JEJ6_9ACTN</name>
<sequence>MSGSDPTTTVSLGGGGSDNDCPGQPFETVLGSPDPDVVATLSIGDQLTLAAVEEPARGVFARTQDGRNVGAVVRNIVALRGCLAAGFSYSAIVQRIEGGSVTIWVTGA</sequence>
<protein>
    <submittedName>
        <fullName evidence="2">Uncharacterized protein</fullName>
    </submittedName>
</protein>
<accession>A0ABU2JEJ6</accession>
<dbReference type="RefSeq" id="WP_311424561.1">
    <property type="nucleotide sequence ID" value="NZ_JAVREH010000038.1"/>
</dbReference>
<organism evidence="2 3">
    <name type="scientific">Jatrophihabitans lederbergiae</name>
    <dbReference type="NCBI Taxonomy" id="3075547"/>
    <lineage>
        <taxon>Bacteria</taxon>
        <taxon>Bacillati</taxon>
        <taxon>Actinomycetota</taxon>
        <taxon>Actinomycetes</taxon>
        <taxon>Jatrophihabitantales</taxon>
        <taxon>Jatrophihabitantaceae</taxon>
        <taxon>Jatrophihabitans</taxon>
    </lineage>
</organism>
<evidence type="ECO:0000256" key="1">
    <source>
        <dbReference type="SAM" id="MobiDB-lite"/>
    </source>
</evidence>